<dbReference type="PANTHER" id="PTHR32096:SF146">
    <property type="entry name" value="WRKY TRANSCRIPTION FACTOR 19-RELATED"/>
    <property type="match status" value="1"/>
</dbReference>
<dbReference type="InterPro" id="IPR044810">
    <property type="entry name" value="WRKY_plant"/>
</dbReference>
<keyword evidence="5" id="KW-0539">Nucleus</keyword>
<evidence type="ECO:0000256" key="1">
    <source>
        <dbReference type="ARBA" id="ARBA00004123"/>
    </source>
</evidence>
<protein>
    <submittedName>
        <fullName evidence="8">WRKY transcription factor 55</fullName>
    </submittedName>
</protein>
<evidence type="ECO:0000259" key="7">
    <source>
        <dbReference type="PROSITE" id="PS50811"/>
    </source>
</evidence>
<evidence type="ECO:0000256" key="6">
    <source>
        <dbReference type="SAM" id="MobiDB-lite"/>
    </source>
</evidence>
<dbReference type="PROSITE" id="PS50811">
    <property type="entry name" value="WRKY"/>
    <property type="match status" value="1"/>
</dbReference>
<comment type="caution">
    <text evidence="8">The sequence shown here is derived from an EMBL/GenBank/DDBJ whole genome shotgun (WGS) entry which is preliminary data.</text>
</comment>
<dbReference type="Gene3D" id="2.20.25.80">
    <property type="entry name" value="WRKY domain"/>
    <property type="match status" value="1"/>
</dbReference>
<feature type="domain" description="WRKY" evidence="7">
    <location>
        <begin position="188"/>
        <end position="236"/>
    </location>
</feature>
<reference evidence="8" key="2">
    <citation type="submission" date="2023-06" db="EMBL/GenBank/DDBJ databases">
        <authorList>
            <person name="Ma L."/>
            <person name="Liu K.-W."/>
            <person name="Li Z."/>
            <person name="Hsiao Y.-Y."/>
            <person name="Qi Y."/>
            <person name="Fu T."/>
            <person name="Tang G."/>
            <person name="Zhang D."/>
            <person name="Sun W.-H."/>
            <person name="Liu D.-K."/>
            <person name="Li Y."/>
            <person name="Chen G.-Z."/>
            <person name="Liu X.-D."/>
            <person name="Liao X.-Y."/>
            <person name="Jiang Y.-T."/>
            <person name="Yu X."/>
            <person name="Hao Y."/>
            <person name="Huang J."/>
            <person name="Zhao X.-W."/>
            <person name="Ke S."/>
            <person name="Chen Y.-Y."/>
            <person name="Wu W.-L."/>
            <person name="Hsu J.-L."/>
            <person name="Lin Y.-F."/>
            <person name="Huang M.-D."/>
            <person name="Li C.-Y."/>
            <person name="Huang L."/>
            <person name="Wang Z.-W."/>
            <person name="Zhao X."/>
            <person name="Zhong W.-Y."/>
            <person name="Peng D.-H."/>
            <person name="Ahmad S."/>
            <person name="Lan S."/>
            <person name="Zhang J.-S."/>
            <person name="Tsai W.-C."/>
            <person name="Van De Peer Y."/>
            <person name="Liu Z.-J."/>
        </authorList>
    </citation>
    <scope>NUCLEOTIDE SEQUENCE</scope>
    <source>
        <strain evidence="8">CP</strain>
        <tissue evidence="8">Leaves</tissue>
    </source>
</reference>
<proteinExistence type="predicted"/>
<keyword evidence="9" id="KW-1185">Reference proteome</keyword>
<gene>
    <name evidence="8" type="primary">WRKY55</name>
    <name evidence="8" type="ORF">QJS10_CPA07g01321</name>
</gene>
<feature type="region of interest" description="Disordered" evidence="6">
    <location>
        <begin position="156"/>
        <end position="188"/>
    </location>
</feature>
<dbReference type="InterPro" id="IPR003657">
    <property type="entry name" value="WRKY_dom"/>
</dbReference>
<reference evidence="8" key="1">
    <citation type="journal article" date="2023" name="Nat. Commun.">
        <title>Diploid and tetraploid genomes of Acorus and the evolution of monocots.</title>
        <authorList>
            <person name="Ma L."/>
            <person name="Liu K.W."/>
            <person name="Li Z."/>
            <person name="Hsiao Y.Y."/>
            <person name="Qi Y."/>
            <person name="Fu T."/>
            <person name="Tang G.D."/>
            <person name="Zhang D."/>
            <person name="Sun W.H."/>
            <person name="Liu D.K."/>
            <person name="Li Y."/>
            <person name="Chen G.Z."/>
            <person name="Liu X.D."/>
            <person name="Liao X.Y."/>
            <person name="Jiang Y.T."/>
            <person name="Yu X."/>
            <person name="Hao Y."/>
            <person name="Huang J."/>
            <person name="Zhao X.W."/>
            <person name="Ke S."/>
            <person name="Chen Y.Y."/>
            <person name="Wu W.L."/>
            <person name="Hsu J.L."/>
            <person name="Lin Y.F."/>
            <person name="Huang M.D."/>
            <person name="Li C.Y."/>
            <person name="Huang L."/>
            <person name="Wang Z.W."/>
            <person name="Zhao X."/>
            <person name="Zhong W.Y."/>
            <person name="Peng D.H."/>
            <person name="Ahmad S."/>
            <person name="Lan S."/>
            <person name="Zhang J.S."/>
            <person name="Tsai W.C."/>
            <person name="Van de Peer Y."/>
            <person name="Liu Z.J."/>
        </authorList>
    </citation>
    <scope>NUCLEOTIDE SEQUENCE</scope>
    <source>
        <strain evidence="8">CP</strain>
    </source>
</reference>
<keyword evidence="4" id="KW-0804">Transcription</keyword>
<organism evidence="8 9">
    <name type="scientific">Acorus calamus</name>
    <name type="common">Sweet flag</name>
    <dbReference type="NCBI Taxonomy" id="4465"/>
    <lineage>
        <taxon>Eukaryota</taxon>
        <taxon>Viridiplantae</taxon>
        <taxon>Streptophyta</taxon>
        <taxon>Embryophyta</taxon>
        <taxon>Tracheophyta</taxon>
        <taxon>Spermatophyta</taxon>
        <taxon>Magnoliopsida</taxon>
        <taxon>Liliopsida</taxon>
        <taxon>Acoraceae</taxon>
        <taxon>Acorus</taxon>
    </lineage>
</organism>
<dbReference type="AlphaFoldDB" id="A0AAV9EDD5"/>
<evidence type="ECO:0000256" key="3">
    <source>
        <dbReference type="ARBA" id="ARBA00023125"/>
    </source>
</evidence>
<keyword evidence="3" id="KW-0238">DNA-binding</keyword>
<dbReference type="GO" id="GO:0003700">
    <property type="term" value="F:DNA-binding transcription factor activity"/>
    <property type="evidence" value="ECO:0007669"/>
    <property type="project" value="InterPro"/>
</dbReference>
<dbReference type="InterPro" id="IPR036576">
    <property type="entry name" value="WRKY_dom_sf"/>
</dbReference>
<dbReference type="Pfam" id="PF03106">
    <property type="entry name" value="WRKY"/>
    <property type="match status" value="1"/>
</dbReference>
<evidence type="ECO:0000256" key="5">
    <source>
        <dbReference type="ARBA" id="ARBA00023242"/>
    </source>
</evidence>
<dbReference type="PANTHER" id="PTHR32096">
    <property type="entry name" value="WRKY TRANSCRIPTION FACTOR 30-RELATED-RELATED"/>
    <property type="match status" value="1"/>
</dbReference>
<evidence type="ECO:0000313" key="8">
    <source>
        <dbReference type="EMBL" id="KAK1311758.1"/>
    </source>
</evidence>
<dbReference type="SMART" id="SM00774">
    <property type="entry name" value="WRKY"/>
    <property type="match status" value="1"/>
</dbReference>
<name>A0AAV9EDD5_ACOCL</name>
<evidence type="ECO:0000313" key="9">
    <source>
        <dbReference type="Proteomes" id="UP001180020"/>
    </source>
</evidence>
<accession>A0AAV9EDD5</accession>
<dbReference type="GO" id="GO:0005634">
    <property type="term" value="C:nucleus"/>
    <property type="evidence" value="ECO:0007669"/>
    <property type="project" value="UniProtKB-SubCell"/>
</dbReference>
<dbReference type="GO" id="GO:0000976">
    <property type="term" value="F:transcription cis-regulatory region binding"/>
    <property type="evidence" value="ECO:0007669"/>
    <property type="project" value="TreeGrafter"/>
</dbReference>
<evidence type="ECO:0000256" key="4">
    <source>
        <dbReference type="ARBA" id="ARBA00023163"/>
    </source>
</evidence>
<sequence>MPRVRAVTEFNNECDISSSDDALTSTPASVSLHSSDACPVATSLCLALLFKSVAVRFIPSDPSSPIFLQCGLDTVSDDLDSLLRYIDSRQMNLLRKQNREPIEIKLWLFLSKHISETFRHASDRLSAPPPPTAAAVAHFEAPPNWPGYIQSIGGGGGPVGTESEAEGVAGTGSSVGMEVSGEMVGPSVRRPARKRSYYRCTHKNYGCDAKKQVQRLDEDPNTYEVTYCDPHTCRTSPTPLLIFPGQATAATSTSIQLGMGSWASMGLDVGREPIGPSVGSGSQHAREVDCPVAELADVMFNSGSSGSGSMEAILGLKTR</sequence>
<comment type="subcellular location">
    <subcellularLocation>
        <location evidence="1">Nucleus</location>
    </subcellularLocation>
</comment>
<keyword evidence="2" id="KW-0805">Transcription regulation</keyword>
<dbReference type="EMBL" id="JAUJYO010000007">
    <property type="protein sequence ID" value="KAK1311758.1"/>
    <property type="molecule type" value="Genomic_DNA"/>
</dbReference>
<evidence type="ECO:0000256" key="2">
    <source>
        <dbReference type="ARBA" id="ARBA00023015"/>
    </source>
</evidence>
<dbReference type="SUPFAM" id="SSF118290">
    <property type="entry name" value="WRKY DNA-binding domain"/>
    <property type="match status" value="1"/>
</dbReference>
<dbReference type="Proteomes" id="UP001180020">
    <property type="component" value="Unassembled WGS sequence"/>
</dbReference>